<dbReference type="PANTHER" id="PTHR48067">
    <property type="entry name" value="GPI-ANCHOR TRANSAMIDASE"/>
    <property type="match status" value="1"/>
</dbReference>
<gene>
    <name evidence="3" type="ORF">BaOVIS_000850</name>
</gene>
<keyword evidence="4" id="KW-1185">Reference proteome</keyword>
<evidence type="ECO:0000313" key="4">
    <source>
        <dbReference type="Proteomes" id="UP001057455"/>
    </source>
</evidence>
<comment type="caution">
    <text evidence="3">The sequence shown here is derived from an EMBL/GenBank/DDBJ whole genome shotgun (WGS) entry which is preliminary data.</text>
</comment>
<dbReference type="GO" id="GO:0016255">
    <property type="term" value="P:attachment of GPI anchor to protein"/>
    <property type="evidence" value="ECO:0007669"/>
    <property type="project" value="InterPro"/>
</dbReference>
<reference evidence="3" key="1">
    <citation type="submission" date="2019-12" db="EMBL/GenBank/DDBJ databases">
        <title>Genome sequence of Babesia ovis.</title>
        <authorList>
            <person name="Yamagishi J."/>
            <person name="Sevinc F."/>
            <person name="Xuan X."/>
        </authorList>
    </citation>
    <scope>NUCLEOTIDE SEQUENCE</scope>
    <source>
        <strain evidence="3">Selcuk</strain>
    </source>
</reference>
<sequence>MFLQLLVICLVQLARCEEYLGSSIAAIGPDTFGYLPKYQAVLSARTPNYQNNFSIEEYLLRKGAINKVETDMLLKYKEVNAILFSTSRFYYNYRHVGNVAVIEANMHKLGLLPRRQTVSMIPETCLCHPTNTYPGRIYVTKSVDITDYKGNIMNDDANTFLEHMYVAYRSMAVQLHNLRYVMTQRFPKKYPQSSRVFSKYRVEVESIHPQIDMPSHFVYMTGHGGDRYFQFQAKDVIAASNIELYVNEFVVKHPNAHSFLVTDTCQASTLFESLTQDAPMIWAASSSRGISSYSHNANTQLTVSTVGKFTYYVAGFIESVIMGIKGRGDRASVSRFSLTQLNRHMMRHCPEELPVFHANARILEANQSGTEQSSSNVKNQSSNMIGTLMCNILGFHASISYRIDYIDFSDARKVYLGEFLFNYRLAYFNAYRWMVGRYAKETGGKPLEGRYYEAFNVNGAQMLLIDGSRLYAKMGESGLLLTIAGESSRHAAALIFSICLGALLLTAVCDPLTMGSLSFWNVNV</sequence>
<dbReference type="OrthoDB" id="192611at2759"/>
<evidence type="ECO:0000256" key="1">
    <source>
        <dbReference type="ARBA" id="ARBA00022729"/>
    </source>
</evidence>
<dbReference type="GO" id="GO:0003923">
    <property type="term" value="F:GPI-anchor transamidase activity"/>
    <property type="evidence" value="ECO:0007669"/>
    <property type="project" value="InterPro"/>
</dbReference>
<name>A0A9W5T806_BABOV</name>
<proteinExistence type="predicted"/>
<evidence type="ECO:0000313" key="3">
    <source>
        <dbReference type="EMBL" id="GFE52681.1"/>
    </source>
</evidence>
<protein>
    <submittedName>
        <fullName evidence="3">GPI-anchor transamidase</fullName>
    </submittedName>
</protein>
<dbReference type="InterPro" id="IPR028361">
    <property type="entry name" value="GPI_transamidase"/>
</dbReference>
<evidence type="ECO:0000256" key="2">
    <source>
        <dbReference type="SAM" id="SignalP"/>
    </source>
</evidence>
<dbReference type="Proteomes" id="UP001057455">
    <property type="component" value="Unassembled WGS sequence"/>
</dbReference>
<organism evidence="3 4">
    <name type="scientific">Babesia ovis</name>
    <dbReference type="NCBI Taxonomy" id="5869"/>
    <lineage>
        <taxon>Eukaryota</taxon>
        <taxon>Sar</taxon>
        <taxon>Alveolata</taxon>
        <taxon>Apicomplexa</taxon>
        <taxon>Aconoidasida</taxon>
        <taxon>Piroplasmida</taxon>
        <taxon>Babesiidae</taxon>
        <taxon>Babesia</taxon>
    </lineage>
</organism>
<feature type="signal peptide" evidence="2">
    <location>
        <begin position="1"/>
        <end position="16"/>
    </location>
</feature>
<keyword evidence="1 2" id="KW-0732">Signal</keyword>
<accession>A0A9W5T806</accession>
<dbReference type="EMBL" id="BLIY01000001">
    <property type="protein sequence ID" value="GFE52681.1"/>
    <property type="molecule type" value="Genomic_DNA"/>
</dbReference>
<dbReference type="AlphaFoldDB" id="A0A9W5T806"/>
<dbReference type="Gene3D" id="3.40.50.1460">
    <property type="match status" value="1"/>
</dbReference>
<dbReference type="GO" id="GO:0042765">
    <property type="term" value="C:GPI-anchor transamidase complex"/>
    <property type="evidence" value="ECO:0007669"/>
    <property type="project" value="InterPro"/>
</dbReference>
<dbReference type="PANTHER" id="PTHR48067:SF1">
    <property type="entry name" value="GPI-ANCHOR TRANSAMIDASE"/>
    <property type="match status" value="1"/>
</dbReference>
<feature type="chain" id="PRO_5040861674" evidence="2">
    <location>
        <begin position="17"/>
        <end position="524"/>
    </location>
</feature>